<dbReference type="Proteomes" id="UP000586119">
    <property type="component" value="Unassembled WGS sequence"/>
</dbReference>
<comment type="similarity">
    <text evidence="1">Belongs to the membrane fusion protein (MFP) (TC 8.A.1) family.</text>
</comment>
<evidence type="ECO:0000256" key="2">
    <source>
        <dbReference type="ARBA" id="ARBA00022448"/>
    </source>
</evidence>
<dbReference type="InterPro" id="IPR058627">
    <property type="entry name" value="MdtA-like_C"/>
</dbReference>
<dbReference type="RefSeq" id="WP_179931825.1">
    <property type="nucleotide sequence ID" value="NZ_JACCDF010000024.1"/>
</dbReference>
<dbReference type="Gene3D" id="1.10.287.470">
    <property type="entry name" value="Helix hairpin bin"/>
    <property type="match status" value="1"/>
</dbReference>
<dbReference type="Gene3D" id="2.40.420.20">
    <property type="match status" value="1"/>
</dbReference>
<dbReference type="Pfam" id="PF25917">
    <property type="entry name" value="BSH_RND"/>
    <property type="match status" value="1"/>
</dbReference>
<evidence type="ECO:0000256" key="1">
    <source>
        <dbReference type="ARBA" id="ARBA00009477"/>
    </source>
</evidence>
<evidence type="ECO:0000259" key="5">
    <source>
        <dbReference type="Pfam" id="PF25967"/>
    </source>
</evidence>
<sequence>MHRKHKIILALTLIAGIAFVVMMVKLKQPPEREAEQMAATTARILEVAPLTVRTEARGYGQVLPARSWQAVANVGGRITWKHPDLESGSLISEGTRLLQIDPTRYELAEASARADIVGLEAERRQLDQEEQNTRELQELENRRLALAQRELERAKTLVDRGALSETRFDEQQRATLQQQQAVQSLKNQLNLIPVRKDTLNARLARSESALANARKDLEDTRFEAPWDMRVHQSEIETGQQVSPNQTLFVADDITAAEATVQLQISALRRVVSQLPGATDQKTDNNKAHQGFADFHQQLPLDSLTVRVHPTGALDSQWSGKLTRVTGSLDPATRTVQAVITVEEPYRDASPPARPPLVRNMFVQATIAAPTPDPVLVVPASAIHQSEVYLVDGDDRLQRQPVTQAWQQGELAVVSDGLEPGDRLILDDLVPAIEGTLLSPRADERTRVWLEKRAAGDQP</sequence>
<feature type="coiled-coil region" evidence="3">
    <location>
        <begin position="109"/>
        <end position="157"/>
    </location>
</feature>
<dbReference type="Gene3D" id="2.40.50.100">
    <property type="match status" value="1"/>
</dbReference>
<keyword evidence="2" id="KW-0813">Transport</keyword>
<dbReference type="SUPFAM" id="SSF111369">
    <property type="entry name" value="HlyD-like secretion proteins"/>
    <property type="match status" value="1"/>
</dbReference>
<dbReference type="Gene3D" id="2.40.30.170">
    <property type="match status" value="1"/>
</dbReference>
<dbReference type="InterPro" id="IPR058625">
    <property type="entry name" value="MdtA-like_BSH"/>
</dbReference>
<dbReference type="GO" id="GO:1990281">
    <property type="term" value="C:efflux pump complex"/>
    <property type="evidence" value="ECO:0007669"/>
    <property type="project" value="TreeGrafter"/>
</dbReference>
<protein>
    <submittedName>
        <fullName evidence="6">Efflux transporter periplasmic adaptor subunit</fullName>
    </submittedName>
</protein>
<dbReference type="AlphaFoldDB" id="A0A7Z0LPA3"/>
<dbReference type="Pfam" id="PF25967">
    <property type="entry name" value="RND-MFP_C"/>
    <property type="match status" value="1"/>
</dbReference>
<evidence type="ECO:0000313" key="7">
    <source>
        <dbReference type="Proteomes" id="UP000586119"/>
    </source>
</evidence>
<dbReference type="PANTHER" id="PTHR30469">
    <property type="entry name" value="MULTIDRUG RESISTANCE PROTEIN MDTA"/>
    <property type="match status" value="1"/>
</dbReference>
<evidence type="ECO:0000313" key="6">
    <source>
        <dbReference type="EMBL" id="NYS62569.1"/>
    </source>
</evidence>
<evidence type="ECO:0000259" key="4">
    <source>
        <dbReference type="Pfam" id="PF25917"/>
    </source>
</evidence>
<proteinExistence type="inferred from homology"/>
<comment type="caution">
    <text evidence="6">The sequence shown here is derived from an EMBL/GenBank/DDBJ whole genome shotgun (WGS) entry which is preliminary data.</text>
</comment>
<keyword evidence="7" id="KW-1185">Reference proteome</keyword>
<feature type="domain" description="Multidrug resistance protein MdtA-like barrel-sandwich hybrid" evidence="4">
    <location>
        <begin position="72"/>
        <end position="249"/>
    </location>
</feature>
<evidence type="ECO:0000256" key="3">
    <source>
        <dbReference type="SAM" id="Coils"/>
    </source>
</evidence>
<dbReference type="GO" id="GO:0015562">
    <property type="term" value="F:efflux transmembrane transporter activity"/>
    <property type="evidence" value="ECO:0007669"/>
    <property type="project" value="TreeGrafter"/>
</dbReference>
<gene>
    <name evidence="6" type="ORF">HZS81_17590</name>
</gene>
<organism evidence="6 7">
    <name type="scientific">Vreelandella salicampi</name>
    <dbReference type="NCBI Taxonomy" id="1449798"/>
    <lineage>
        <taxon>Bacteria</taxon>
        <taxon>Pseudomonadati</taxon>
        <taxon>Pseudomonadota</taxon>
        <taxon>Gammaproteobacteria</taxon>
        <taxon>Oceanospirillales</taxon>
        <taxon>Halomonadaceae</taxon>
        <taxon>Vreelandella</taxon>
    </lineage>
</organism>
<keyword evidence="3" id="KW-0175">Coiled coil</keyword>
<feature type="domain" description="Multidrug resistance protein MdtA-like C-terminal permuted SH3" evidence="5">
    <location>
        <begin position="374"/>
        <end position="428"/>
    </location>
</feature>
<reference evidence="6 7" key="1">
    <citation type="journal article" date="2015" name="Int. J. Syst. Evol. Microbiol.">
        <title>Halomonas salicampi sp. nov., a halotolerant and alkalitolerant bacterium isolated from a saltern soil.</title>
        <authorList>
            <person name="Lee J.C."/>
            <person name="Kim Y.S."/>
            <person name="Yun B.S."/>
            <person name="Whang K.S."/>
        </authorList>
    </citation>
    <scope>NUCLEOTIDE SEQUENCE [LARGE SCALE GENOMIC DNA]</scope>
    <source>
        <strain evidence="6 7">BH103</strain>
    </source>
</reference>
<accession>A0A7Z0LPA3</accession>
<name>A0A7Z0LPA3_9GAMM</name>
<dbReference type="EMBL" id="JACCDF010000024">
    <property type="protein sequence ID" value="NYS62569.1"/>
    <property type="molecule type" value="Genomic_DNA"/>
</dbReference>
<feature type="coiled-coil region" evidence="3">
    <location>
        <begin position="196"/>
        <end position="223"/>
    </location>
</feature>